<name>A0A6V8SDE0_9CLOT</name>
<keyword evidence="1" id="KW-0472">Membrane</keyword>
<evidence type="ECO:0000313" key="3">
    <source>
        <dbReference type="Proteomes" id="UP000580568"/>
    </source>
</evidence>
<feature type="transmembrane region" description="Helical" evidence="1">
    <location>
        <begin position="38"/>
        <end position="60"/>
    </location>
</feature>
<reference evidence="2 3" key="1">
    <citation type="submission" date="2020-07" db="EMBL/GenBank/DDBJ databases">
        <title>A new beta-1,3-glucan-decomposing anaerobic bacterium isolated from anoxic soil subjected to biological soil disinfestation.</title>
        <authorList>
            <person name="Ueki A."/>
            <person name="Tonouchi A."/>
        </authorList>
    </citation>
    <scope>NUCLEOTIDE SEQUENCE [LARGE SCALE GENOMIC DNA]</scope>
    <source>
        <strain evidence="2 3">TW1</strain>
    </source>
</reference>
<organism evidence="2 3">
    <name type="scientific">Clostridium fungisolvens</name>
    <dbReference type="NCBI Taxonomy" id="1604897"/>
    <lineage>
        <taxon>Bacteria</taxon>
        <taxon>Bacillati</taxon>
        <taxon>Bacillota</taxon>
        <taxon>Clostridia</taxon>
        <taxon>Eubacteriales</taxon>
        <taxon>Clostridiaceae</taxon>
        <taxon>Clostridium</taxon>
    </lineage>
</organism>
<gene>
    <name evidence="2" type="ORF">bsdtw1_01337</name>
</gene>
<evidence type="ECO:0000256" key="1">
    <source>
        <dbReference type="SAM" id="Phobius"/>
    </source>
</evidence>
<dbReference type="SUPFAM" id="SSF48452">
    <property type="entry name" value="TPR-like"/>
    <property type="match status" value="1"/>
</dbReference>
<dbReference type="Proteomes" id="UP000580568">
    <property type="component" value="Unassembled WGS sequence"/>
</dbReference>
<comment type="caution">
    <text evidence="2">The sequence shown here is derived from an EMBL/GenBank/DDBJ whole genome shotgun (WGS) entry which is preliminary data.</text>
</comment>
<dbReference type="AlphaFoldDB" id="A0A6V8SDE0"/>
<dbReference type="Gene3D" id="1.25.40.10">
    <property type="entry name" value="Tetratricopeptide repeat domain"/>
    <property type="match status" value="1"/>
</dbReference>
<evidence type="ECO:0008006" key="4">
    <source>
        <dbReference type="Google" id="ProtNLM"/>
    </source>
</evidence>
<feature type="transmembrane region" description="Helical" evidence="1">
    <location>
        <begin position="12"/>
        <end position="32"/>
    </location>
</feature>
<keyword evidence="1" id="KW-0812">Transmembrane</keyword>
<evidence type="ECO:0000313" key="2">
    <source>
        <dbReference type="EMBL" id="GFP75264.1"/>
    </source>
</evidence>
<accession>A0A6V8SDE0</accession>
<sequence length="270" mass="30874">MNLKAFFKKIIISILIGLGIGLIIGIVFAFAAEEHIDILKTISILFIVLLTISRITYIILSFRKSSKEMRRLIKSLNEDFDLERYINETQVIINKTKNKSIKLYWALNLPLGYSSNGQYQKAIDYMLNLNVKDASSTIKGLYYNNLTFYYCELGNLKAALKTFSTGERFINKTLKNIHYTASLLNTKGLLEYLKGNLSESEELFEKSKVQAIANNHLIASSNLYLARIYIQTNRLAEAKLLLNYNISQKLLPIVLSETEKTLKELQSFSD</sequence>
<dbReference type="RefSeq" id="WP_183276782.1">
    <property type="nucleotide sequence ID" value="NZ_BLZR01000001.1"/>
</dbReference>
<keyword evidence="1" id="KW-1133">Transmembrane helix</keyword>
<dbReference type="InterPro" id="IPR011990">
    <property type="entry name" value="TPR-like_helical_dom_sf"/>
</dbReference>
<proteinExistence type="predicted"/>
<keyword evidence="3" id="KW-1185">Reference proteome</keyword>
<dbReference type="EMBL" id="BLZR01000001">
    <property type="protein sequence ID" value="GFP75264.1"/>
    <property type="molecule type" value="Genomic_DNA"/>
</dbReference>
<protein>
    <recommendedName>
        <fullName evidence="4">Tetratricopeptide repeat protein</fullName>
    </recommendedName>
</protein>